<gene>
    <name evidence="2" type="ORF">B9479_004330</name>
</gene>
<reference evidence="2 3" key="1">
    <citation type="submission" date="2017-05" db="EMBL/GenBank/DDBJ databases">
        <title>The Genome Sequence of Tsuchiyaea wingfieldii DSM 27421.</title>
        <authorList>
            <person name="Cuomo C."/>
            <person name="Passer A."/>
            <person name="Billmyre B."/>
            <person name="Heitman J."/>
        </authorList>
    </citation>
    <scope>NUCLEOTIDE SEQUENCE [LARGE SCALE GENOMIC DNA]</scope>
    <source>
        <strain evidence="2 3">DSM 27421</strain>
    </source>
</reference>
<evidence type="ECO:0000256" key="1">
    <source>
        <dbReference type="SAM" id="MobiDB-lite"/>
    </source>
</evidence>
<proteinExistence type="predicted"/>
<dbReference type="AlphaFoldDB" id="A0A5D3AXI3"/>
<feature type="compositionally biased region" description="Low complexity" evidence="1">
    <location>
        <begin position="21"/>
        <end position="37"/>
    </location>
</feature>
<dbReference type="EMBL" id="NIDF01000048">
    <property type="protein sequence ID" value="TYJ55019.1"/>
    <property type="molecule type" value="Genomic_DNA"/>
</dbReference>
<evidence type="ECO:0000313" key="3">
    <source>
        <dbReference type="Proteomes" id="UP000322245"/>
    </source>
</evidence>
<accession>A0A5D3AXI3</accession>
<organism evidence="2 3">
    <name type="scientific">Cryptococcus floricola</name>
    <dbReference type="NCBI Taxonomy" id="2591691"/>
    <lineage>
        <taxon>Eukaryota</taxon>
        <taxon>Fungi</taxon>
        <taxon>Dikarya</taxon>
        <taxon>Basidiomycota</taxon>
        <taxon>Agaricomycotina</taxon>
        <taxon>Tremellomycetes</taxon>
        <taxon>Tremellales</taxon>
        <taxon>Cryptococcaceae</taxon>
        <taxon>Cryptococcus</taxon>
    </lineage>
</organism>
<dbReference type="Proteomes" id="UP000322245">
    <property type="component" value="Unassembled WGS sequence"/>
</dbReference>
<protein>
    <submittedName>
        <fullName evidence="2">Uncharacterized protein</fullName>
    </submittedName>
</protein>
<name>A0A5D3AXI3_9TREE</name>
<feature type="compositionally biased region" description="Low complexity" evidence="1">
    <location>
        <begin position="46"/>
        <end position="64"/>
    </location>
</feature>
<sequence length="111" mass="11956">MSRAEGFTPTQGASHDDDTVVPENVEDTVVPNNNDTVVPEDIDETVVPNNNDSAVSDNDNDTVVPDAPATRRTTPGDGATSTAGSKDPVNYEEFIEVNEHGQTVYKYVIDF</sequence>
<keyword evidence="3" id="KW-1185">Reference proteome</keyword>
<comment type="caution">
    <text evidence="2">The sequence shown here is derived from an EMBL/GenBank/DDBJ whole genome shotgun (WGS) entry which is preliminary data.</text>
</comment>
<evidence type="ECO:0000313" key="2">
    <source>
        <dbReference type="EMBL" id="TYJ55019.1"/>
    </source>
</evidence>
<feature type="region of interest" description="Disordered" evidence="1">
    <location>
        <begin position="1"/>
        <end position="87"/>
    </location>
</feature>